<reference evidence="4" key="1">
    <citation type="journal article" date="2010" name="Mol. Biol. Evol.">
        <title>ZP domain proteins in the abalone egg coat include a paralog of VERL under positive selection that binds lysin and 18-kDa sperm proteins.</title>
        <authorList>
            <person name="Aagaard J.E."/>
            <person name="Vacquier V.D."/>
            <person name="Maccoss M.J."/>
            <person name="Swanson W.J."/>
        </authorList>
    </citation>
    <scope>NUCLEOTIDE SEQUENCE</scope>
</reference>
<accession>D0EL66</accession>
<dbReference type="InterPro" id="IPR001507">
    <property type="entry name" value="ZP_dom"/>
</dbReference>
<dbReference type="EMBL" id="GQ851919">
    <property type="protein sequence ID" value="ACX37438.1"/>
    <property type="molecule type" value="mRNA"/>
</dbReference>
<evidence type="ECO:0000259" key="3">
    <source>
        <dbReference type="PROSITE" id="PS51034"/>
    </source>
</evidence>
<feature type="compositionally biased region" description="Low complexity" evidence="1">
    <location>
        <begin position="350"/>
        <end position="376"/>
    </location>
</feature>
<dbReference type="AlphaFoldDB" id="D0EL66"/>
<sequence length="887" mass="96372">MSNYVVVGFLTLLLQVQRCQLLYLPPDGVLNNAAVRVTCSGHELLASKLVVAKQLHPLQGSLILKPQCAGGANAYKPVIPVGKVTNIYYGGDPTSRCLFKKGTAYTLAIQVVAFGTTVVGKVTVSYPLKLVFSQLNRDPYPPYQLKYKSGPMPASIVSIKCNYDSSVDLTFLTQKSKKIILVSCLKVKFTYTVEASSVAMRAVLDADPFSNCVFRDDIPSVRDGASKWKRAAKTIKGIEVSLFDYATLASEGTGVVVPCKPPPPTTTTTPAPTTEKFTTQKWTTQQWTTEGFTTEPTPEVTTPGPTTTENFPTEPSTTPTTRPTTPKVTTPKPTTPKPTTPKPTTPKPTTPKATKPKPTTPKATTPKPTTPKATTPPLAPPSGFTLNKAATWITCSGKKFVPSTIDFSEKLHPLHKFLVLRPSCGGGSDIRALPARLKVYHTGTAKKCLFLVKGSSYTIQVDVLAYGARSIGQLDFSCPIPLAPTSPPPSIFPPYPLRIISNLIQEVDIDCSQNDSITANLLPQRSRVVVALKCQDSTKTFVVKNTPVAVTVWKKGADTQSKCVFRNDHGIQPGSRVPRLNVPVVFFKWADFSYLGTGSIEPCNENPSKYILDVSSHCGRSTSDATWVTGISDVDAEFQAVCKSGKVFKFNNVNGDRVNYSPPVHFTGNAASKCIFNRRGNSQVYVITVKASWGEGSNLIHQSNREYQVTCVYGSRGSDDTQVQSISDRLIAAKSMQENKGPDSKFIIRLDIVDVLGVPVTFMPQGRKVKLRAVGRGQGREVGLKTIGCDAIGTTSNARYAVIRGGCGDGLIFKKTEGLTTRGLTATSPYFKVFAMRNDNLLKFECNFTMCASNCDGSSCSNGRRRRDIWEGDSQIQQAHSRIIRVL</sequence>
<feature type="compositionally biased region" description="Pro residues" evidence="1">
    <location>
        <begin position="333"/>
        <end position="349"/>
    </location>
</feature>
<gene>
    <name evidence="4" type="primary">VEZP28</name>
</gene>
<feature type="domain" description="ZP" evidence="3">
    <location>
        <begin position="602"/>
        <end position="867"/>
    </location>
</feature>
<protein>
    <submittedName>
        <fullName evidence="4">Vitelline envelope zona pellucida domain protein 28</fullName>
    </submittedName>
</protein>
<feature type="region of interest" description="Disordered" evidence="1">
    <location>
        <begin position="257"/>
        <end position="382"/>
    </location>
</feature>
<dbReference type="OrthoDB" id="6081760at2759"/>
<feature type="compositionally biased region" description="Low complexity" evidence="1">
    <location>
        <begin position="266"/>
        <end position="332"/>
    </location>
</feature>
<evidence type="ECO:0000256" key="1">
    <source>
        <dbReference type="SAM" id="MobiDB-lite"/>
    </source>
</evidence>
<feature type="signal peptide" evidence="2">
    <location>
        <begin position="1"/>
        <end position="21"/>
    </location>
</feature>
<evidence type="ECO:0000313" key="4">
    <source>
        <dbReference type="EMBL" id="ACX37438.1"/>
    </source>
</evidence>
<dbReference type="PROSITE" id="PS51034">
    <property type="entry name" value="ZP_2"/>
    <property type="match status" value="1"/>
</dbReference>
<evidence type="ECO:0000256" key="2">
    <source>
        <dbReference type="SAM" id="SignalP"/>
    </source>
</evidence>
<dbReference type="PRINTS" id="PR01217">
    <property type="entry name" value="PRICHEXTENSN"/>
</dbReference>
<dbReference type="InterPro" id="IPR057371">
    <property type="entry name" value="VERL_C"/>
</dbReference>
<name>D0EL66_HALRU</name>
<feature type="chain" id="PRO_5003007688" evidence="2">
    <location>
        <begin position="22"/>
        <end position="887"/>
    </location>
</feature>
<proteinExistence type="evidence at transcript level"/>
<dbReference type="Pfam" id="PF25272">
    <property type="entry name" value="VERL_C"/>
    <property type="match status" value="1"/>
</dbReference>
<keyword evidence="2" id="KW-0732">Signal</keyword>
<organism evidence="4">
    <name type="scientific">Haliotis rufescens</name>
    <name type="common">California red abalone</name>
    <dbReference type="NCBI Taxonomy" id="6454"/>
    <lineage>
        <taxon>Eukaryota</taxon>
        <taxon>Metazoa</taxon>
        <taxon>Spiralia</taxon>
        <taxon>Lophotrochozoa</taxon>
        <taxon>Mollusca</taxon>
        <taxon>Gastropoda</taxon>
        <taxon>Vetigastropoda</taxon>
        <taxon>Lepetellida</taxon>
        <taxon>Haliotoidea</taxon>
        <taxon>Haliotidae</taxon>
        <taxon>Haliotis</taxon>
    </lineage>
</organism>